<dbReference type="SUPFAM" id="SSF47413">
    <property type="entry name" value="lambda repressor-like DNA-binding domains"/>
    <property type="match status" value="1"/>
</dbReference>
<proteinExistence type="predicted"/>
<dbReference type="GeneID" id="97194578"/>
<comment type="caution">
    <text evidence="4">The sequence shown here is derived from an EMBL/GenBank/DDBJ whole genome shotgun (WGS) entry which is preliminary data.</text>
</comment>
<keyword evidence="1" id="KW-0238">DNA-binding</keyword>
<dbReference type="InterPro" id="IPR001387">
    <property type="entry name" value="Cro/C1-type_HTH"/>
</dbReference>
<gene>
    <name evidence="4" type="ORF">DW016_16020</name>
</gene>
<dbReference type="Pfam" id="PF01381">
    <property type="entry name" value="HTH_3"/>
    <property type="match status" value="1"/>
</dbReference>
<dbReference type="PROSITE" id="PS50943">
    <property type="entry name" value="HTH_CROC1"/>
    <property type="match status" value="1"/>
</dbReference>
<evidence type="ECO:0000256" key="2">
    <source>
        <dbReference type="SAM" id="Phobius"/>
    </source>
</evidence>
<name>A0A3E3JXU0_9FIRM</name>
<keyword evidence="2" id="KW-0472">Membrane</keyword>
<feature type="transmembrane region" description="Helical" evidence="2">
    <location>
        <begin position="104"/>
        <end position="126"/>
    </location>
</feature>
<accession>A0A3E3JXU0</accession>
<keyword evidence="2" id="KW-0812">Transmembrane</keyword>
<dbReference type="PANTHER" id="PTHR46558:SF13">
    <property type="entry name" value="HTH-TYPE TRANSCRIPTIONAL REGULATOR IMMR"/>
    <property type="match status" value="1"/>
</dbReference>
<keyword evidence="2" id="KW-1133">Transmembrane helix</keyword>
<evidence type="ECO:0000259" key="3">
    <source>
        <dbReference type="PROSITE" id="PS50943"/>
    </source>
</evidence>
<dbReference type="OrthoDB" id="9801008at2"/>
<dbReference type="PANTHER" id="PTHR46558">
    <property type="entry name" value="TRACRIPTIONAL REGULATORY PROTEIN-RELATED-RELATED"/>
    <property type="match status" value="1"/>
</dbReference>
<evidence type="ECO:0000313" key="4">
    <source>
        <dbReference type="EMBL" id="RGE84220.1"/>
    </source>
</evidence>
<evidence type="ECO:0000313" key="5">
    <source>
        <dbReference type="Proteomes" id="UP000261080"/>
    </source>
</evidence>
<dbReference type="Gene3D" id="1.10.260.40">
    <property type="entry name" value="lambda repressor-like DNA-binding domains"/>
    <property type="match status" value="1"/>
</dbReference>
<dbReference type="EMBL" id="QVLX01000029">
    <property type="protein sequence ID" value="RGE84220.1"/>
    <property type="molecule type" value="Genomic_DNA"/>
</dbReference>
<dbReference type="AlphaFoldDB" id="A0A3E3JXU0"/>
<dbReference type="SMART" id="SM00530">
    <property type="entry name" value="HTH_XRE"/>
    <property type="match status" value="1"/>
</dbReference>
<protein>
    <submittedName>
        <fullName evidence="4">XRE family transcriptional regulator</fullName>
    </submittedName>
</protein>
<dbReference type="RefSeq" id="WP_024731479.1">
    <property type="nucleotide sequence ID" value="NZ_CALBAT010000011.1"/>
</dbReference>
<dbReference type="GO" id="GO:0003677">
    <property type="term" value="F:DNA binding"/>
    <property type="evidence" value="ECO:0007669"/>
    <property type="project" value="UniProtKB-KW"/>
</dbReference>
<dbReference type="Proteomes" id="UP000261080">
    <property type="component" value="Unassembled WGS sequence"/>
</dbReference>
<feature type="domain" description="HTH cro/C1-type" evidence="3">
    <location>
        <begin position="7"/>
        <end position="61"/>
    </location>
</feature>
<sequence length="127" mass="14211">MSVSKQLIHLRNVKGISQEELASLMNVTRQAVSKRETDQTLPDSEKIIRLSEIFGVTTDYLLKGKETAPMDIYSQHDSKAGTEMSAEVTEILDNVHQMSTAKRYLIGAALFFLALTLLIGIVFLIFH</sequence>
<evidence type="ECO:0000256" key="1">
    <source>
        <dbReference type="ARBA" id="ARBA00023125"/>
    </source>
</evidence>
<reference evidence="4 5" key="1">
    <citation type="submission" date="2018-08" db="EMBL/GenBank/DDBJ databases">
        <title>A genome reference for cultivated species of the human gut microbiota.</title>
        <authorList>
            <person name="Zou Y."/>
            <person name="Xue W."/>
            <person name="Luo G."/>
        </authorList>
    </citation>
    <scope>NUCLEOTIDE SEQUENCE [LARGE SCALE GENOMIC DNA]</scope>
    <source>
        <strain evidence="4 5">AF37-2AT</strain>
    </source>
</reference>
<keyword evidence="5" id="KW-1185">Reference proteome</keyword>
<dbReference type="InterPro" id="IPR010982">
    <property type="entry name" value="Lambda_DNA-bd_dom_sf"/>
</dbReference>
<dbReference type="CDD" id="cd00093">
    <property type="entry name" value="HTH_XRE"/>
    <property type="match status" value="1"/>
</dbReference>
<organism evidence="4 5">
    <name type="scientific">Sellimonas intestinalis</name>
    <dbReference type="NCBI Taxonomy" id="1653434"/>
    <lineage>
        <taxon>Bacteria</taxon>
        <taxon>Bacillati</taxon>
        <taxon>Bacillota</taxon>
        <taxon>Clostridia</taxon>
        <taxon>Lachnospirales</taxon>
        <taxon>Lachnospiraceae</taxon>
        <taxon>Sellimonas</taxon>
    </lineage>
</organism>